<evidence type="ECO:0000313" key="4">
    <source>
        <dbReference type="Proteomes" id="UP000077275"/>
    </source>
</evidence>
<proteinExistence type="predicted"/>
<evidence type="ECO:0000313" key="3">
    <source>
        <dbReference type="EMBL" id="KZX15792.1"/>
    </source>
</evidence>
<dbReference type="EMBL" id="LWMW01000108">
    <property type="protein sequence ID" value="KZX15792.1"/>
    <property type="molecule type" value="Genomic_DNA"/>
</dbReference>
<keyword evidence="2" id="KW-1133">Transmembrane helix</keyword>
<dbReference type="Proteomes" id="UP000077275">
    <property type="component" value="Unassembled WGS sequence"/>
</dbReference>
<keyword evidence="4" id="KW-1185">Reference proteome</keyword>
<evidence type="ECO:0000256" key="1">
    <source>
        <dbReference type="SAM" id="Coils"/>
    </source>
</evidence>
<dbReference type="AlphaFoldDB" id="A0A166DNK9"/>
<keyword evidence="2" id="KW-0472">Membrane</keyword>
<sequence>MYYILYDFYLIINHLLTNYGVTFADLESAAAFMTALAVFATLYLARKDSQKLNSANVIAHYMNHKHAIYLVVKNIGSSEAYNVKIYSKQADRITNNKPLKSLLNREIQIMPAQLRIVTLLDSGKTENKELDSDISTYEVTIEFTDIYKAKHKKNYRINLDMIRSMTVTGDYEDTVEEGLINIKNSLNKSNEEIKELKESLKYISNEKR</sequence>
<protein>
    <submittedName>
        <fullName evidence="3">Uncharacterized protein</fullName>
    </submittedName>
</protein>
<gene>
    <name evidence="3" type="ORF">MBCUT_12960</name>
</gene>
<organism evidence="3 4">
    <name type="scientific">Methanobrevibacter cuticularis</name>
    <dbReference type="NCBI Taxonomy" id="47311"/>
    <lineage>
        <taxon>Archaea</taxon>
        <taxon>Methanobacteriati</taxon>
        <taxon>Methanobacteriota</taxon>
        <taxon>Methanomada group</taxon>
        <taxon>Methanobacteria</taxon>
        <taxon>Methanobacteriales</taxon>
        <taxon>Methanobacteriaceae</taxon>
        <taxon>Methanobrevibacter</taxon>
    </lineage>
</organism>
<keyword evidence="1" id="KW-0175">Coiled coil</keyword>
<evidence type="ECO:0000256" key="2">
    <source>
        <dbReference type="SAM" id="Phobius"/>
    </source>
</evidence>
<name>A0A166DNK9_9EURY</name>
<reference evidence="3 4" key="1">
    <citation type="submission" date="2016-04" db="EMBL/GenBank/DDBJ databases">
        <title>Genome sequence of Methanobrevibacter cuticularis DSM 11139.</title>
        <authorList>
            <person name="Poehlein A."/>
            <person name="Seedorf H."/>
            <person name="Daniel R."/>
        </authorList>
    </citation>
    <scope>NUCLEOTIDE SEQUENCE [LARGE SCALE GENOMIC DNA]</scope>
    <source>
        <strain evidence="3 4">DSM 11139</strain>
    </source>
</reference>
<dbReference type="RefSeq" id="WP_067259873.1">
    <property type="nucleotide sequence ID" value="NZ_LWMW01000108.1"/>
</dbReference>
<keyword evidence="2" id="KW-0812">Transmembrane</keyword>
<dbReference type="PATRIC" id="fig|47311.3.peg.1417"/>
<accession>A0A166DNK9</accession>
<feature type="coiled-coil region" evidence="1">
    <location>
        <begin position="179"/>
        <end position="206"/>
    </location>
</feature>
<comment type="caution">
    <text evidence="3">The sequence shown here is derived from an EMBL/GenBank/DDBJ whole genome shotgun (WGS) entry which is preliminary data.</text>
</comment>
<feature type="transmembrane region" description="Helical" evidence="2">
    <location>
        <begin position="28"/>
        <end position="45"/>
    </location>
</feature>